<evidence type="ECO:0000313" key="3">
    <source>
        <dbReference type="Proteomes" id="UP000024329"/>
    </source>
</evidence>
<name>A0A031K3N1_9SPHN</name>
<dbReference type="Proteomes" id="UP000094626">
    <property type="component" value="Chromosome"/>
</dbReference>
<dbReference type="KEGG" id="nre:BES08_01745"/>
<dbReference type="SUPFAM" id="SSF109854">
    <property type="entry name" value="DinB/YfiT-like putative metalloenzymes"/>
    <property type="match status" value="1"/>
</dbReference>
<dbReference type="eggNOG" id="COG3812">
    <property type="taxonomic scope" value="Bacteria"/>
</dbReference>
<sequence>MDAAETKNALELLAARLETLSAVLDKAEEWAAEAGVAFDELAAARLAGDMHPLAWQVAGTCTQPLQFVAWSRGADLPNEVQPVVDWAEARAVLADTIALLATEVAAVTPEAKRIVLERMGVYLELPAQRYLDDWILPNLYFHLTTAYAILRMKGVPLGKADFMRHIGGDIRPLAPEPAS</sequence>
<accession>A0A031K3N1</accession>
<proteinExistence type="predicted"/>
<dbReference type="InterPro" id="IPR034660">
    <property type="entry name" value="DinB/YfiT-like"/>
</dbReference>
<dbReference type="Proteomes" id="UP000024329">
    <property type="component" value="Unassembled WGS sequence"/>
</dbReference>
<reference evidence="2 3" key="1">
    <citation type="submission" date="2014-03" db="EMBL/GenBank/DDBJ databases">
        <title>Whole genome sequence of Novosphingobium resinovorum KF1.</title>
        <authorList>
            <person name="Gan H.M."/>
            <person name="Gan H.Y."/>
            <person name="Chew T.H."/>
            <person name="Savka M.A."/>
        </authorList>
    </citation>
    <scope>NUCLEOTIDE SEQUENCE [LARGE SCALE GENOMIC DNA]</scope>
    <source>
        <strain evidence="2 3">KF1</strain>
    </source>
</reference>
<evidence type="ECO:0000313" key="2">
    <source>
        <dbReference type="EMBL" id="EZP84581.1"/>
    </source>
</evidence>
<reference evidence="4" key="3">
    <citation type="journal article" date="2017" name="J. Biotechnol.">
        <title>Complete genome sequence of Novosphingobium resinovorum SA1, a versatile xenobiotic-degrading bacterium capable of utilizing sulfanilic acid.</title>
        <authorList>
            <person name="Hegedus B."/>
            <person name="Kos P.B."/>
            <person name="Balint B."/>
            <person name="Maroti G."/>
            <person name="Gan H.M."/>
            <person name="Perei K."/>
            <person name="Rakhely G."/>
        </authorList>
    </citation>
    <scope>NUCLEOTIDE SEQUENCE [LARGE SCALE GENOMIC DNA]</scope>
    <source>
        <strain evidence="4">SA1</strain>
    </source>
</reference>
<gene>
    <name evidence="1" type="ORF">BES08_01745</name>
    <name evidence="2" type="ORF">BV97_00337</name>
</gene>
<dbReference type="RefSeq" id="WP_008830020.1">
    <property type="nucleotide sequence ID" value="NZ_CP017075.1"/>
</dbReference>
<reference evidence="1" key="2">
    <citation type="submission" date="2016-08" db="EMBL/GenBank/DDBJ databases">
        <authorList>
            <person name="Seilhamer J.J."/>
        </authorList>
    </citation>
    <scope>NUCLEOTIDE SEQUENCE [LARGE SCALE GENOMIC DNA]</scope>
    <source>
        <strain evidence="1">SA1</strain>
    </source>
</reference>
<dbReference type="AlphaFoldDB" id="A0A031K3N1"/>
<dbReference type="PANTHER" id="PTHR36922">
    <property type="entry name" value="BLL2446 PROTEIN"/>
    <property type="match status" value="1"/>
</dbReference>
<dbReference type="STRING" id="158500.BES08_01745"/>
<protein>
    <recommendedName>
        <fullName evidence="5">DUF1993 domain-containing protein</fullName>
    </recommendedName>
</protein>
<dbReference type="EMBL" id="JFYZ01000001">
    <property type="protein sequence ID" value="EZP84581.1"/>
    <property type="molecule type" value="Genomic_DNA"/>
</dbReference>
<dbReference type="PANTHER" id="PTHR36922:SF1">
    <property type="entry name" value="DUF1993 DOMAIN-CONTAINING PROTEIN"/>
    <property type="match status" value="1"/>
</dbReference>
<organism evidence="2 3">
    <name type="scientific">Novosphingobium resinovorum</name>
    <dbReference type="NCBI Taxonomy" id="158500"/>
    <lineage>
        <taxon>Bacteria</taxon>
        <taxon>Pseudomonadati</taxon>
        <taxon>Pseudomonadota</taxon>
        <taxon>Alphaproteobacteria</taxon>
        <taxon>Sphingomonadales</taxon>
        <taxon>Sphingomonadaceae</taxon>
        <taxon>Novosphingobium</taxon>
    </lineage>
</organism>
<dbReference type="Pfam" id="PF09351">
    <property type="entry name" value="DUF1993"/>
    <property type="match status" value="1"/>
</dbReference>
<evidence type="ECO:0008006" key="5">
    <source>
        <dbReference type="Google" id="ProtNLM"/>
    </source>
</evidence>
<evidence type="ECO:0000313" key="1">
    <source>
        <dbReference type="EMBL" id="AOR75621.1"/>
    </source>
</evidence>
<evidence type="ECO:0000313" key="4">
    <source>
        <dbReference type="Proteomes" id="UP000094626"/>
    </source>
</evidence>
<dbReference type="OrthoDB" id="338237at2"/>
<dbReference type="InterPro" id="IPR018531">
    <property type="entry name" value="DUF1993"/>
</dbReference>
<dbReference type="EMBL" id="CP017075">
    <property type="protein sequence ID" value="AOR75621.1"/>
    <property type="molecule type" value="Genomic_DNA"/>
</dbReference>
<dbReference type="Gene3D" id="1.20.120.450">
    <property type="entry name" value="dinb family like domain"/>
    <property type="match status" value="1"/>
</dbReference>
<dbReference type="PATRIC" id="fig|158500.4.peg.345"/>
<keyword evidence="4" id="KW-1185">Reference proteome</keyword>